<comment type="caution">
    <text evidence="1">The sequence shown here is derived from an EMBL/GenBank/DDBJ whole genome shotgun (WGS) entry which is preliminary data.</text>
</comment>
<keyword evidence="1" id="KW-0436">Ligase</keyword>
<reference evidence="1 2" key="1">
    <citation type="submission" date="2022-11" db="EMBL/GenBank/DDBJ databases">
        <title>Mucor velutinosus strain NIH1002 WGS.</title>
        <authorList>
            <person name="Subramanian P."/>
            <person name="Mullikin J.C."/>
            <person name="Segre J.A."/>
            <person name="Zelazny A.M."/>
        </authorList>
    </citation>
    <scope>NUCLEOTIDE SEQUENCE [LARGE SCALE GENOMIC DNA]</scope>
    <source>
        <strain evidence="1 2">NIH1002</strain>
    </source>
</reference>
<sequence length="230" mass="25719">MMHSTSTSSLHYFDSIKWKKRLHKISDKLHRSHNSSLWNVKSSKSATALAAATEKYIRTESTEIAIHSEDLTASQFANLTGIKTKRNSTTHSIYSSDDIYSDSEDDSEDDYYSTMATSTKSGSGATPAMKIWDSHFWQDGRKSLPTPIITTPLTKSTSLNQVTTAATATKSVHLTCQPLVRNKSEPAKSSCVQKGRFKIVWGQEDTVEIKPQVQCVEWKRKRASSNPIQQ</sequence>
<dbReference type="GO" id="GO:0030729">
    <property type="term" value="F:acetoacetate-CoA ligase activity"/>
    <property type="evidence" value="ECO:0007669"/>
    <property type="project" value="UniProtKB-EC"/>
</dbReference>
<keyword evidence="2" id="KW-1185">Reference proteome</keyword>
<proteinExistence type="predicted"/>
<protein>
    <submittedName>
        <fullName evidence="1">Acetoacetate-CoA ligase</fullName>
        <ecNumber evidence="1">6.2.1.16</ecNumber>
    </submittedName>
</protein>
<name>A0AAN7HZ23_9FUNG</name>
<dbReference type="EMBL" id="JASEJX010000016">
    <property type="protein sequence ID" value="KAK4513576.1"/>
    <property type="molecule type" value="Genomic_DNA"/>
</dbReference>
<evidence type="ECO:0000313" key="1">
    <source>
        <dbReference type="EMBL" id="KAK4513576.1"/>
    </source>
</evidence>
<organism evidence="1 2">
    <name type="scientific">Mucor velutinosus</name>
    <dbReference type="NCBI Taxonomy" id="708070"/>
    <lineage>
        <taxon>Eukaryota</taxon>
        <taxon>Fungi</taxon>
        <taxon>Fungi incertae sedis</taxon>
        <taxon>Mucoromycota</taxon>
        <taxon>Mucoromycotina</taxon>
        <taxon>Mucoromycetes</taxon>
        <taxon>Mucorales</taxon>
        <taxon>Mucorineae</taxon>
        <taxon>Mucoraceae</taxon>
        <taxon>Mucor</taxon>
    </lineage>
</organism>
<evidence type="ECO:0000313" key="2">
    <source>
        <dbReference type="Proteomes" id="UP001304243"/>
    </source>
</evidence>
<dbReference type="RefSeq" id="XP_064680242.1">
    <property type="nucleotide sequence ID" value="XM_064824865.1"/>
</dbReference>
<dbReference type="GeneID" id="89949266"/>
<gene>
    <name evidence="1" type="ORF">ATC70_005580</name>
</gene>
<accession>A0AAN7HZ23</accession>
<dbReference type="EC" id="6.2.1.16" evidence="1"/>
<dbReference type="AlphaFoldDB" id="A0AAN7HZ23"/>
<dbReference type="Proteomes" id="UP001304243">
    <property type="component" value="Unassembled WGS sequence"/>
</dbReference>